<reference evidence="8" key="2">
    <citation type="submission" date="2021-04" db="EMBL/GenBank/DDBJ databases">
        <authorList>
            <person name="Gilroy R."/>
        </authorList>
    </citation>
    <scope>NUCLEOTIDE SEQUENCE</scope>
    <source>
        <strain evidence="8">742</strain>
    </source>
</reference>
<evidence type="ECO:0000256" key="6">
    <source>
        <dbReference type="SAM" id="Phobius"/>
    </source>
</evidence>
<dbReference type="InterPro" id="IPR018461">
    <property type="entry name" value="Na/H_Antiport_NhaC-like_C"/>
</dbReference>
<keyword evidence="4 6" id="KW-1133">Transmembrane helix</keyword>
<comment type="caution">
    <text evidence="8">The sequence shown here is derived from an EMBL/GenBank/DDBJ whole genome shotgun (WGS) entry which is preliminary data.</text>
</comment>
<evidence type="ECO:0000313" key="9">
    <source>
        <dbReference type="Proteomes" id="UP000824178"/>
    </source>
</evidence>
<evidence type="ECO:0000256" key="1">
    <source>
        <dbReference type="ARBA" id="ARBA00004651"/>
    </source>
</evidence>
<accession>A0A9E2KMC7</accession>
<feature type="transmembrane region" description="Helical" evidence="6">
    <location>
        <begin position="66"/>
        <end position="86"/>
    </location>
</feature>
<feature type="transmembrane region" description="Helical" evidence="6">
    <location>
        <begin position="323"/>
        <end position="351"/>
    </location>
</feature>
<evidence type="ECO:0000256" key="5">
    <source>
        <dbReference type="ARBA" id="ARBA00023136"/>
    </source>
</evidence>
<proteinExistence type="predicted"/>
<gene>
    <name evidence="8" type="ORF">H9864_07230</name>
</gene>
<protein>
    <submittedName>
        <fullName evidence="8">Na+/H+ antiporter NhaC family protein</fullName>
    </submittedName>
</protein>
<feature type="transmembrane region" description="Helical" evidence="6">
    <location>
        <begin position="106"/>
        <end position="124"/>
    </location>
</feature>
<dbReference type="EMBL" id="JAHLFH010000151">
    <property type="protein sequence ID" value="MBU3820142.1"/>
    <property type="molecule type" value="Genomic_DNA"/>
</dbReference>
<keyword evidence="2" id="KW-1003">Cell membrane</keyword>
<dbReference type="Proteomes" id="UP000824178">
    <property type="component" value="Unassembled WGS sequence"/>
</dbReference>
<feature type="domain" description="Na+/H+ antiporter NhaC-like C-terminal" evidence="7">
    <location>
        <begin position="210"/>
        <end position="513"/>
    </location>
</feature>
<comment type="subcellular location">
    <subcellularLocation>
        <location evidence="1">Cell membrane</location>
        <topology evidence="1">Multi-pass membrane protein</topology>
    </subcellularLocation>
</comment>
<dbReference type="Pfam" id="PF03553">
    <property type="entry name" value="Na_H_antiporter"/>
    <property type="match status" value="1"/>
</dbReference>
<organism evidence="8 9">
    <name type="scientific">Candidatus Faecalibacterium intestinavium</name>
    <dbReference type="NCBI Taxonomy" id="2838580"/>
    <lineage>
        <taxon>Bacteria</taxon>
        <taxon>Bacillati</taxon>
        <taxon>Bacillota</taxon>
        <taxon>Clostridia</taxon>
        <taxon>Eubacteriales</taxon>
        <taxon>Oscillospiraceae</taxon>
        <taxon>Faecalibacterium</taxon>
    </lineage>
</organism>
<feature type="transmembrane region" description="Helical" evidence="6">
    <location>
        <begin position="34"/>
        <end position="59"/>
    </location>
</feature>
<feature type="transmembrane region" description="Helical" evidence="6">
    <location>
        <begin position="295"/>
        <end position="317"/>
    </location>
</feature>
<dbReference type="PANTHER" id="PTHR43478:SF1">
    <property type="entry name" value="NA+_H+ ANTIPORTER NHAC-LIKE C-TERMINAL DOMAIN-CONTAINING PROTEIN"/>
    <property type="match status" value="1"/>
</dbReference>
<feature type="transmembrane region" description="Helical" evidence="6">
    <location>
        <begin position="412"/>
        <end position="442"/>
    </location>
</feature>
<dbReference type="PANTHER" id="PTHR43478">
    <property type="entry name" value="NA+/H+ ANTIPORTER-RELATED"/>
    <property type="match status" value="1"/>
</dbReference>
<dbReference type="GO" id="GO:0005886">
    <property type="term" value="C:plasma membrane"/>
    <property type="evidence" value="ECO:0007669"/>
    <property type="project" value="UniProtKB-SubCell"/>
</dbReference>
<keyword evidence="5 6" id="KW-0472">Membrane</keyword>
<reference evidence="8" key="1">
    <citation type="journal article" date="2021" name="PeerJ">
        <title>Extensive microbial diversity within the chicken gut microbiome revealed by metagenomics and culture.</title>
        <authorList>
            <person name="Gilroy R."/>
            <person name="Ravi A."/>
            <person name="Getino M."/>
            <person name="Pursley I."/>
            <person name="Horton D.L."/>
            <person name="Alikhan N.F."/>
            <person name="Baker D."/>
            <person name="Gharbi K."/>
            <person name="Hall N."/>
            <person name="Watson M."/>
            <person name="Adriaenssens E.M."/>
            <person name="Foster-Nyarko E."/>
            <person name="Jarju S."/>
            <person name="Secka A."/>
            <person name="Antonio M."/>
            <person name="Oren A."/>
            <person name="Chaudhuri R.R."/>
            <person name="La Ragione R."/>
            <person name="Hildebrand F."/>
            <person name="Pallen M.J."/>
        </authorList>
    </citation>
    <scope>NUCLEOTIDE SEQUENCE</scope>
    <source>
        <strain evidence="8">742</strain>
    </source>
</reference>
<feature type="transmembrane region" description="Helical" evidence="6">
    <location>
        <begin position="145"/>
        <end position="164"/>
    </location>
</feature>
<name>A0A9E2KMC7_9FIRM</name>
<evidence type="ECO:0000256" key="2">
    <source>
        <dbReference type="ARBA" id="ARBA00022475"/>
    </source>
</evidence>
<dbReference type="AlphaFoldDB" id="A0A9E2KMC7"/>
<feature type="transmembrane region" description="Helical" evidence="6">
    <location>
        <begin position="524"/>
        <end position="546"/>
    </location>
</feature>
<feature type="transmembrane region" description="Helical" evidence="6">
    <location>
        <begin position="233"/>
        <end position="252"/>
    </location>
</feature>
<evidence type="ECO:0000256" key="4">
    <source>
        <dbReference type="ARBA" id="ARBA00022989"/>
    </source>
</evidence>
<feature type="transmembrane region" description="Helical" evidence="6">
    <location>
        <begin position="372"/>
        <end position="392"/>
    </location>
</feature>
<sequence length="558" mass="58553">MKAKRFVWGAAVLVITALLLWRTAVTPGSIDDPAAYTCAVYSTPLSLLPPIIAILLALVTKEVYTSLLIGIAAGAVLYANGNLELALNTMFFHPEGGLVYQLSDPWNVGILVFLVMLGILVALMNKAGGSAAFGRWASSHIKTRAGAQLATILLGVLIFVDDYFNCLTVGSVMRPVTDRQRVSRAKLAYLIDSTAAPVCIIAPVSSWAAAVTSSVPEEMNINGFTMFLRTIPYNYYAILTLVMLVFLALTGTDYGPMALHERNAARKGDLYTTPDRPYGDDTDEEATGRGTVADLLAPVLVLIAACVVGMVYTGGFFSGVDFITAFAGCDASVGLVLGSSVALAFTFVFYLSRDILSFQDFTSCIPEGFKEMVAPILILSMAWTLSGVTGLLGAKYYVADLVQGSAGALQYLLPVLIFAVAIFLAFATGTSWGTFAILVPIVCNAFPSGEMLVVSIAACLSGAVCGDHCSPISDTTIMASAGAHSNHVNHVSTQLPYAMTVAGVSAACYALAGGVEAVLGGKGGVWASLLLLAAAVCIELAVLSVLRAKLASKEPVRL</sequence>
<evidence type="ECO:0000256" key="3">
    <source>
        <dbReference type="ARBA" id="ARBA00022692"/>
    </source>
</evidence>
<keyword evidence="3 6" id="KW-0812">Transmembrane</keyword>
<feature type="transmembrane region" description="Helical" evidence="6">
    <location>
        <begin position="495"/>
        <end position="512"/>
    </location>
</feature>
<evidence type="ECO:0000259" key="7">
    <source>
        <dbReference type="Pfam" id="PF03553"/>
    </source>
</evidence>
<evidence type="ECO:0000313" key="8">
    <source>
        <dbReference type="EMBL" id="MBU3820142.1"/>
    </source>
</evidence>